<dbReference type="AlphaFoldDB" id="A0A3E2NUP3"/>
<reference evidence="1 2" key="1">
    <citation type="submission" date="2018-08" db="EMBL/GenBank/DDBJ databases">
        <title>Mucilaginibacter terrae sp. nov., isolated from manganese diggings.</title>
        <authorList>
            <person name="Huang Y."/>
            <person name="Zhou Z."/>
        </authorList>
    </citation>
    <scope>NUCLEOTIDE SEQUENCE [LARGE SCALE GENOMIC DNA]</scope>
    <source>
        <strain evidence="1 2">ZH6</strain>
    </source>
</reference>
<protein>
    <recommendedName>
        <fullName evidence="3">DUF4488 domain-containing protein</fullName>
    </recommendedName>
</protein>
<sequence length="131" mass="15029">MIKRLSLVFVIFFSLSFTTIKSFKGTYEYAGGIYNGKPEKASTEYKLLRVYGKADYQGTFIAPGEDTIIYEKGDYKLLPDTCLETQTFSSQPSKWLNTTLRYQYKISHDTLAFSGKLPNGTTVLEYWKKVK</sequence>
<evidence type="ECO:0000313" key="2">
    <source>
        <dbReference type="Proteomes" id="UP000260823"/>
    </source>
</evidence>
<comment type="caution">
    <text evidence="1">The sequence shown here is derived from an EMBL/GenBank/DDBJ whole genome shotgun (WGS) entry which is preliminary data.</text>
</comment>
<dbReference type="Proteomes" id="UP000260823">
    <property type="component" value="Unassembled WGS sequence"/>
</dbReference>
<proteinExistence type="predicted"/>
<evidence type="ECO:0000313" key="1">
    <source>
        <dbReference type="EMBL" id="RFZ84723.1"/>
    </source>
</evidence>
<evidence type="ECO:0008006" key="3">
    <source>
        <dbReference type="Google" id="ProtNLM"/>
    </source>
</evidence>
<organism evidence="1 2">
    <name type="scientific">Mucilaginibacter terrenus</name>
    <dbReference type="NCBI Taxonomy" id="2482727"/>
    <lineage>
        <taxon>Bacteria</taxon>
        <taxon>Pseudomonadati</taxon>
        <taxon>Bacteroidota</taxon>
        <taxon>Sphingobacteriia</taxon>
        <taxon>Sphingobacteriales</taxon>
        <taxon>Sphingobacteriaceae</taxon>
        <taxon>Mucilaginibacter</taxon>
    </lineage>
</organism>
<dbReference type="RefSeq" id="WP_117381625.1">
    <property type="nucleotide sequence ID" value="NZ_QWDE01000001.1"/>
</dbReference>
<accession>A0A3E2NUP3</accession>
<gene>
    <name evidence="1" type="ORF">DYU05_03705</name>
</gene>
<dbReference type="OrthoDB" id="797882at2"/>
<keyword evidence="2" id="KW-1185">Reference proteome</keyword>
<dbReference type="EMBL" id="QWDE01000001">
    <property type="protein sequence ID" value="RFZ84723.1"/>
    <property type="molecule type" value="Genomic_DNA"/>
</dbReference>
<dbReference type="Gene3D" id="2.40.128.490">
    <property type="entry name" value="Uncharacterised protein PF14869, DUF4488"/>
    <property type="match status" value="1"/>
</dbReference>
<name>A0A3E2NUP3_9SPHI</name>